<dbReference type="AlphaFoldDB" id="A0A8K0GQM3"/>
<reference evidence="1" key="1">
    <citation type="submission" date="2020-03" db="EMBL/GenBank/DDBJ databases">
        <title>A high-quality chromosome-level genome assembly of a woody plant with both climbing and erect habits, Rhamnella rubrinervis.</title>
        <authorList>
            <person name="Lu Z."/>
            <person name="Yang Y."/>
            <person name="Zhu X."/>
            <person name="Sun Y."/>
        </authorList>
    </citation>
    <scope>NUCLEOTIDE SEQUENCE</scope>
    <source>
        <strain evidence="1">BYM</strain>
        <tissue evidence="1">Leaf</tissue>
    </source>
</reference>
<organism evidence="1 2">
    <name type="scientific">Rhamnella rubrinervis</name>
    <dbReference type="NCBI Taxonomy" id="2594499"/>
    <lineage>
        <taxon>Eukaryota</taxon>
        <taxon>Viridiplantae</taxon>
        <taxon>Streptophyta</taxon>
        <taxon>Embryophyta</taxon>
        <taxon>Tracheophyta</taxon>
        <taxon>Spermatophyta</taxon>
        <taxon>Magnoliopsida</taxon>
        <taxon>eudicotyledons</taxon>
        <taxon>Gunneridae</taxon>
        <taxon>Pentapetalae</taxon>
        <taxon>rosids</taxon>
        <taxon>fabids</taxon>
        <taxon>Rosales</taxon>
        <taxon>Rhamnaceae</taxon>
        <taxon>rhamnoid group</taxon>
        <taxon>Rhamneae</taxon>
        <taxon>Rhamnella</taxon>
    </lineage>
</organism>
<proteinExistence type="predicted"/>
<dbReference type="Proteomes" id="UP000796880">
    <property type="component" value="Unassembled WGS sequence"/>
</dbReference>
<evidence type="ECO:0000313" key="2">
    <source>
        <dbReference type="Proteomes" id="UP000796880"/>
    </source>
</evidence>
<gene>
    <name evidence="1" type="ORF">FNV43_RR24869</name>
</gene>
<comment type="caution">
    <text evidence="1">The sequence shown here is derived from an EMBL/GenBank/DDBJ whole genome shotgun (WGS) entry which is preliminary data.</text>
</comment>
<protein>
    <submittedName>
        <fullName evidence="1">Uncharacterized protein</fullName>
    </submittedName>
</protein>
<sequence>MSGKARKVYTIHGIDTTIVKSSFLTNNLYISGSLIFTIWKHITHGNGSKQVEVAYIRREDVATAALDEYVPLKNPHDVGFEDEDGLDVIEENVQQDGFIDNDGIDFDCGVNVQETAPFEVPIVSEGFATANICNRVASRVGVDSGLSTSSVLPISDTNNASSSTNEIRVRQIYNNKRELQLKLASMQWIMVLNLRSKSHVHKDMRLDV</sequence>
<name>A0A8K0GQM3_9ROSA</name>
<dbReference type="EMBL" id="VOIH02000011">
    <property type="protein sequence ID" value="KAF3433766.1"/>
    <property type="molecule type" value="Genomic_DNA"/>
</dbReference>
<accession>A0A8K0GQM3</accession>
<evidence type="ECO:0000313" key="1">
    <source>
        <dbReference type="EMBL" id="KAF3433766.1"/>
    </source>
</evidence>
<keyword evidence="2" id="KW-1185">Reference proteome</keyword>